<protein>
    <recommendedName>
        <fullName evidence="1">Tet-like 2OG-Fe(II) oxygenase domain-containing protein</fullName>
    </recommendedName>
</protein>
<keyword evidence="3" id="KW-1185">Reference proteome</keyword>
<dbReference type="InterPro" id="IPR046798">
    <property type="entry name" value="2OG-FeII_Oxy_6"/>
</dbReference>
<evidence type="ECO:0000313" key="2">
    <source>
        <dbReference type="EMBL" id="MBW0565376.1"/>
    </source>
</evidence>
<sequence>MWHPHWAPRKNIGFSRFRLCQCHVGSNREVKGCVPKKAPWQYLISCVLQHIVIPQPLGNSSRSQKTNERKTTRMNRLFSSSRPTAQISMPVSANITPSEIRRVVDVNQIKRIHFGRVAIFSSTGLLIALVKFRPFTTMSEVEVNQWDELSQFLFCKKRFTDPIATNGALLEGFMFAIGWRKCSTKNEQFGLYGSVGKIENTKDEWRNQGANLSSVGWILGQSLRCVGDNLFQKIQNCYNSLGVPSFDQVNYEGNIPANQGACEFASALTFTMNGFKNSHHFYKDAMQYALRWWFQADKRTGQIQRDASKRCTGGKLIFQNDHFWIDLSACHGLIQVVWASSKFVHYTDPAQDNESMTLVGMSAQCSSRLAKTMCQKSNGYYEIGERAGYQIRDGNTISSQFKE</sequence>
<feature type="domain" description="Tet-like 2OG-Fe(II) oxygenase" evidence="1">
    <location>
        <begin position="141"/>
        <end position="349"/>
    </location>
</feature>
<proteinExistence type="predicted"/>
<evidence type="ECO:0000313" key="3">
    <source>
        <dbReference type="Proteomes" id="UP000765509"/>
    </source>
</evidence>
<evidence type="ECO:0000259" key="1">
    <source>
        <dbReference type="Pfam" id="PF20515"/>
    </source>
</evidence>
<reference evidence="2" key="1">
    <citation type="submission" date="2021-03" db="EMBL/GenBank/DDBJ databases">
        <title>Draft genome sequence of rust myrtle Austropuccinia psidii MF-1, a brazilian biotype.</title>
        <authorList>
            <person name="Quecine M.C."/>
            <person name="Pachon D.M.R."/>
            <person name="Bonatelli M.L."/>
            <person name="Correr F.H."/>
            <person name="Franceschini L.M."/>
            <person name="Leite T.F."/>
            <person name="Margarido G.R.A."/>
            <person name="Almeida C.A."/>
            <person name="Ferrarezi J.A."/>
            <person name="Labate C.A."/>
        </authorList>
    </citation>
    <scope>NUCLEOTIDE SEQUENCE</scope>
    <source>
        <strain evidence="2">MF-1</strain>
    </source>
</reference>
<accession>A0A9Q3JNU6</accession>
<name>A0A9Q3JNU6_9BASI</name>
<dbReference type="Proteomes" id="UP000765509">
    <property type="component" value="Unassembled WGS sequence"/>
</dbReference>
<organism evidence="2 3">
    <name type="scientific">Austropuccinia psidii MF-1</name>
    <dbReference type="NCBI Taxonomy" id="1389203"/>
    <lineage>
        <taxon>Eukaryota</taxon>
        <taxon>Fungi</taxon>
        <taxon>Dikarya</taxon>
        <taxon>Basidiomycota</taxon>
        <taxon>Pucciniomycotina</taxon>
        <taxon>Pucciniomycetes</taxon>
        <taxon>Pucciniales</taxon>
        <taxon>Sphaerophragmiaceae</taxon>
        <taxon>Austropuccinia</taxon>
    </lineage>
</organism>
<gene>
    <name evidence="2" type="ORF">O181_105091</name>
</gene>
<dbReference type="AlphaFoldDB" id="A0A9Q3JNU6"/>
<comment type="caution">
    <text evidence="2">The sequence shown here is derived from an EMBL/GenBank/DDBJ whole genome shotgun (WGS) entry which is preliminary data.</text>
</comment>
<dbReference type="EMBL" id="AVOT02077330">
    <property type="protein sequence ID" value="MBW0565376.1"/>
    <property type="molecule type" value="Genomic_DNA"/>
</dbReference>
<dbReference type="Pfam" id="PF20515">
    <property type="entry name" value="2OG-FeII_Oxy_6"/>
    <property type="match status" value="1"/>
</dbReference>